<dbReference type="Pfam" id="PF13903">
    <property type="entry name" value="Claudin_2"/>
    <property type="match status" value="1"/>
</dbReference>
<evidence type="ECO:0000256" key="1">
    <source>
        <dbReference type="ARBA" id="ARBA00004435"/>
    </source>
</evidence>
<keyword evidence="7" id="KW-0965">Cell junction</keyword>
<dbReference type="PANTHER" id="PTHR12002">
    <property type="entry name" value="CLAUDIN"/>
    <property type="match status" value="1"/>
</dbReference>
<evidence type="ECO:0000256" key="9">
    <source>
        <dbReference type="ARBA" id="ARBA00023136"/>
    </source>
</evidence>
<keyword evidence="9 10" id="KW-0472">Membrane</keyword>
<dbReference type="Proteomes" id="UP000694404">
    <property type="component" value="Unplaced"/>
</dbReference>
<dbReference type="GO" id="GO:0005198">
    <property type="term" value="F:structural molecule activity"/>
    <property type="evidence" value="ECO:0007669"/>
    <property type="project" value="InterPro"/>
</dbReference>
<reference evidence="11" key="1">
    <citation type="submission" date="2025-08" db="UniProtKB">
        <authorList>
            <consortium name="Ensembl"/>
        </authorList>
    </citation>
    <scope>IDENTIFICATION</scope>
</reference>
<evidence type="ECO:0000313" key="12">
    <source>
        <dbReference type="Proteomes" id="UP000694404"/>
    </source>
</evidence>
<dbReference type="PRINTS" id="PR01077">
    <property type="entry name" value="CLAUDIN"/>
</dbReference>
<proteinExistence type="inferred from homology"/>
<keyword evidence="12" id="KW-1185">Reference proteome</keyword>
<evidence type="ECO:0000256" key="7">
    <source>
        <dbReference type="ARBA" id="ARBA00022949"/>
    </source>
</evidence>
<reference evidence="11" key="2">
    <citation type="submission" date="2025-09" db="UniProtKB">
        <authorList>
            <consortium name="Ensembl"/>
        </authorList>
    </citation>
    <scope>IDENTIFICATION</scope>
</reference>
<evidence type="ECO:0000256" key="4">
    <source>
        <dbReference type="ARBA" id="ARBA00022427"/>
    </source>
</evidence>
<evidence type="ECO:0000256" key="10">
    <source>
        <dbReference type="SAM" id="Phobius"/>
    </source>
</evidence>
<dbReference type="GO" id="GO:0005923">
    <property type="term" value="C:bicellular tight junction"/>
    <property type="evidence" value="ECO:0007669"/>
    <property type="project" value="UniProtKB-SubCell"/>
</dbReference>
<evidence type="ECO:0000256" key="8">
    <source>
        <dbReference type="ARBA" id="ARBA00022989"/>
    </source>
</evidence>
<feature type="transmembrane region" description="Helical" evidence="10">
    <location>
        <begin position="215"/>
        <end position="239"/>
    </location>
</feature>
<comment type="subcellular location">
    <subcellularLocation>
        <location evidence="1">Cell junction</location>
        <location evidence="1">Tight junction</location>
    </subcellularLocation>
    <subcellularLocation>
        <location evidence="2">Cell membrane</location>
        <topology evidence="2">Multi-pass membrane protein</topology>
    </subcellularLocation>
</comment>
<keyword evidence="6 10" id="KW-0812">Transmembrane</keyword>
<feature type="transmembrane region" description="Helical" evidence="10">
    <location>
        <begin position="163"/>
        <end position="187"/>
    </location>
</feature>
<evidence type="ECO:0000256" key="5">
    <source>
        <dbReference type="ARBA" id="ARBA00022475"/>
    </source>
</evidence>
<dbReference type="Ensembl" id="ENSCABT00000032015.1">
    <property type="protein sequence ID" value="ENSCABP00000029215.1"/>
    <property type="gene ID" value="ENSCABG00000021452.1"/>
</dbReference>
<dbReference type="GeneTree" id="ENSGT00390000005717"/>
<dbReference type="InterPro" id="IPR006187">
    <property type="entry name" value="Claudin"/>
</dbReference>
<name>A0A8C0J9K5_CHEAB</name>
<organism evidence="11 12">
    <name type="scientific">Chelonoidis abingdonii</name>
    <name type="common">Abingdon island giant tortoise</name>
    <name type="synonym">Testudo abingdonii</name>
    <dbReference type="NCBI Taxonomy" id="106734"/>
    <lineage>
        <taxon>Eukaryota</taxon>
        <taxon>Metazoa</taxon>
        <taxon>Chordata</taxon>
        <taxon>Craniata</taxon>
        <taxon>Vertebrata</taxon>
        <taxon>Euteleostomi</taxon>
        <taxon>Archelosauria</taxon>
        <taxon>Testudinata</taxon>
        <taxon>Testudines</taxon>
        <taxon>Cryptodira</taxon>
        <taxon>Durocryptodira</taxon>
        <taxon>Testudinoidea</taxon>
        <taxon>Testudinidae</taxon>
        <taxon>Chelonoidis</taxon>
    </lineage>
</organism>
<comment type="similarity">
    <text evidence="3">Belongs to the claudin family.</text>
</comment>
<protein>
    <recommendedName>
        <fullName evidence="13">Claudin-34</fullName>
    </recommendedName>
</protein>
<keyword evidence="4" id="KW-0796">Tight junction</keyword>
<dbReference type="InterPro" id="IPR004031">
    <property type="entry name" value="PMP22/EMP/MP20/Claudin"/>
</dbReference>
<evidence type="ECO:0000256" key="6">
    <source>
        <dbReference type="ARBA" id="ARBA00022692"/>
    </source>
</evidence>
<keyword evidence="8 10" id="KW-1133">Transmembrane helix</keyword>
<evidence type="ECO:0000256" key="2">
    <source>
        <dbReference type="ARBA" id="ARBA00004651"/>
    </source>
</evidence>
<feature type="transmembrane region" description="Helical" evidence="10">
    <location>
        <begin position="126"/>
        <end position="151"/>
    </location>
</feature>
<evidence type="ECO:0000256" key="3">
    <source>
        <dbReference type="ARBA" id="ARBA00008295"/>
    </source>
</evidence>
<accession>A0A8C0J9K5</accession>
<evidence type="ECO:0008006" key="13">
    <source>
        <dbReference type="Google" id="ProtNLM"/>
    </source>
</evidence>
<dbReference type="OMA" id="HVGIWKI"/>
<dbReference type="AlphaFoldDB" id="A0A8C0J9K5"/>
<dbReference type="Gene3D" id="1.20.140.150">
    <property type="match status" value="1"/>
</dbReference>
<sequence>MTACGSFLQVEIPQQLTIMISRRTTRNIGCFSQDLEAMSSLSKRVSLQLVGFSLGSLGWILSCITTRHAEWRLWLVDNTTIFSSGIAHVGIWKICFPPNLKISSDYGIVCCHEFNFNENFFPVEMFLAQILLLIATFLGGLGIFFTLLPPWHFYMGTIRKTQAICLFLAGGILYIIAGLCVLVPVSWNFYSAANNSSIPFPPSFHLPSFPVAQKIGIAIPLGISSGLMLLISGIIFLYIRSPVTSIRVNPVNPRS</sequence>
<dbReference type="GO" id="GO:0005886">
    <property type="term" value="C:plasma membrane"/>
    <property type="evidence" value="ECO:0007669"/>
    <property type="project" value="UniProtKB-SubCell"/>
</dbReference>
<evidence type="ECO:0000313" key="11">
    <source>
        <dbReference type="Ensembl" id="ENSCABP00000029215.1"/>
    </source>
</evidence>
<keyword evidence="5" id="KW-1003">Cell membrane</keyword>